<evidence type="ECO:0000313" key="1">
    <source>
        <dbReference type="EMBL" id="OAY61435.1"/>
    </source>
</evidence>
<gene>
    <name evidence="1" type="ORF">MANES_01G188300</name>
</gene>
<dbReference type="AlphaFoldDB" id="A0A2C9WPF8"/>
<dbReference type="EMBL" id="CM004387">
    <property type="protein sequence ID" value="OAY61435.1"/>
    <property type="molecule type" value="Genomic_DNA"/>
</dbReference>
<organism evidence="1">
    <name type="scientific">Manihot esculenta</name>
    <name type="common">Cassava</name>
    <name type="synonym">Jatropha manihot</name>
    <dbReference type="NCBI Taxonomy" id="3983"/>
    <lineage>
        <taxon>Eukaryota</taxon>
        <taxon>Viridiplantae</taxon>
        <taxon>Streptophyta</taxon>
        <taxon>Embryophyta</taxon>
        <taxon>Tracheophyta</taxon>
        <taxon>Spermatophyta</taxon>
        <taxon>Magnoliopsida</taxon>
        <taxon>eudicotyledons</taxon>
        <taxon>Gunneridae</taxon>
        <taxon>Pentapetalae</taxon>
        <taxon>rosids</taxon>
        <taxon>fabids</taxon>
        <taxon>Malpighiales</taxon>
        <taxon>Euphorbiaceae</taxon>
        <taxon>Crotonoideae</taxon>
        <taxon>Manihoteae</taxon>
        <taxon>Manihot</taxon>
    </lineage>
</organism>
<reference evidence="1" key="1">
    <citation type="submission" date="2016-02" db="EMBL/GenBank/DDBJ databases">
        <title>WGS assembly of Manihot esculenta.</title>
        <authorList>
            <person name="Bredeson J.V."/>
            <person name="Prochnik S.E."/>
            <person name="Lyons J.B."/>
            <person name="Schmutz J."/>
            <person name="Grimwood J."/>
            <person name="Vrebalov J."/>
            <person name="Bart R.S."/>
            <person name="Amuge T."/>
            <person name="Ferguson M.E."/>
            <person name="Green R."/>
            <person name="Putnam N."/>
            <person name="Stites J."/>
            <person name="Rounsley S."/>
            <person name="Rokhsar D.S."/>
        </authorList>
    </citation>
    <scope>NUCLEOTIDE SEQUENCE [LARGE SCALE GENOMIC DNA]</scope>
    <source>
        <tissue evidence="1">Leaf</tissue>
    </source>
</reference>
<name>A0A2C9WPF8_MANES</name>
<accession>A0A2C9WPF8</accession>
<protein>
    <submittedName>
        <fullName evidence="1">Uncharacterized protein</fullName>
    </submittedName>
</protein>
<proteinExistence type="predicted"/>
<sequence>MLISACATTHMQLIPKTSVLRIACYVVKSRLATEVSGNRETTCHTSENIW</sequence>